<evidence type="ECO:0000256" key="6">
    <source>
        <dbReference type="PIRSR" id="PIRSR606710-2"/>
    </source>
</evidence>
<dbReference type="PANTHER" id="PTHR43817:SF1">
    <property type="entry name" value="HYDROLASE, FAMILY 43, PUTATIVE (AFU_ORTHOLOGUE AFUA_3G01660)-RELATED"/>
    <property type="match status" value="1"/>
</dbReference>
<feature type="active site" description="Proton donor" evidence="5">
    <location>
        <position position="216"/>
    </location>
</feature>
<dbReference type="Gene3D" id="2.115.10.20">
    <property type="entry name" value="Glycosyl hydrolase domain, family 43"/>
    <property type="match status" value="1"/>
</dbReference>
<dbReference type="SUPFAM" id="SSF75005">
    <property type="entry name" value="Arabinanase/levansucrase/invertase"/>
    <property type="match status" value="1"/>
</dbReference>
<keyword evidence="2 8" id="KW-0732">Signal</keyword>
<feature type="active site" description="Proton acceptor" evidence="5">
    <location>
        <position position="33"/>
    </location>
</feature>
<protein>
    <submittedName>
        <fullName evidence="9">Alpha-L-arabinofuranosidase II</fullName>
        <ecNumber evidence="9">3.2.1.55</ecNumber>
    </submittedName>
</protein>
<feature type="site" description="Important for catalytic activity, responsible for pKa modulation of the active site Glu and correct orientation of both the proton donor and substrate" evidence="6">
    <location>
        <position position="151"/>
    </location>
</feature>
<feature type="chain" id="PRO_5004451034" evidence="8">
    <location>
        <begin position="21"/>
        <end position="339"/>
    </location>
</feature>
<dbReference type="CDD" id="cd18820">
    <property type="entry name" value="GH43_LbAraf43-like"/>
    <property type="match status" value="1"/>
</dbReference>
<dbReference type="EMBL" id="AQHR01000067">
    <property type="protein sequence ID" value="EON77068.1"/>
    <property type="molecule type" value="Genomic_DNA"/>
</dbReference>
<sequence length="339" mass="38187">MRSSFISGVLLLFVSLSVLGQEVFTNPVRDGADPWVFEKDGEYYYCASHGGGITVSKSTKLTDQGEMVQVWKSPESGWNSANIWAPEIHHIDGRWFIYYTGGSKPGSPFIHQRSGVLRSTTDDAFGSYEDMGMLYTGDNIQDPHSVVWAIDLTPWHHRGQWYAIWSGWEENRDTDKTEQHLYIAEMSNPYTISSNRVKLTSPVEAWETGGPLDLIEGPQMLERNGKTFIIYSTRESWLKEYRLGQLILRDGSDPLLPESWEKKGPVFMGTNEVLGAGHCSFAKSPDGTEDWILYHSKKTEQPGWDRDIRLQPFTWYPDGSPNFGTPLPAGVAIPVPSGE</sequence>
<dbReference type="InterPro" id="IPR023296">
    <property type="entry name" value="Glyco_hydro_beta-prop_sf"/>
</dbReference>
<evidence type="ECO:0000256" key="4">
    <source>
        <dbReference type="ARBA" id="ARBA00023295"/>
    </source>
</evidence>
<dbReference type="AlphaFoldDB" id="R7ZSP4"/>
<keyword evidence="3 7" id="KW-0378">Hydrolase</keyword>
<gene>
    <name evidence="9" type="ORF">ADIS_2450</name>
</gene>
<feature type="signal peptide" evidence="8">
    <location>
        <begin position="1"/>
        <end position="20"/>
    </location>
</feature>
<dbReference type="GO" id="GO:0046556">
    <property type="term" value="F:alpha-L-arabinofuranosidase activity"/>
    <property type="evidence" value="ECO:0007669"/>
    <property type="project" value="UniProtKB-EC"/>
</dbReference>
<name>R7ZSP4_9BACT</name>
<evidence type="ECO:0000256" key="7">
    <source>
        <dbReference type="RuleBase" id="RU361187"/>
    </source>
</evidence>
<evidence type="ECO:0000256" key="8">
    <source>
        <dbReference type="SAM" id="SignalP"/>
    </source>
</evidence>
<evidence type="ECO:0000256" key="5">
    <source>
        <dbReference type="PIRSR" id="PIRSR606710-1"/>
    </source>
</evidence>
<evidence type="ECO:0000256" key="1">
    <source>
        <dbReference type="ARBA" id="ARBA00009865"/>
    </source>
</evidence>
<accession>R7ZSP4</accession>
<dbReference type="InterPro" id="IPR006710">
    <property type="entry name" value="Glyco_hydro_43"/>
</dbReference>
<dbReference type="EC" id="3.2.1.55" evidence="9"/>
<dbReference type="OrthoDB" id="177947at2"/>
<evidence type="ECO:0000313" key="10">
    <source>
        <dbReference type="Proteomes" id="UP000013909"/>
    </source>
</evidence>
<dbReference type="PATRIC" id="fig|1288963.3.peg.2443"/>
<dbReference type="GO" id="GO:0005975">
    <property type="term" value="P:carbohydrate metabolic process"/>
    <property type="evidence" value="ECO:0007669"/>
    <property type="project" value="InterPro"/>
</dbReference>
<evidence type="ECO:0000313" key="9">
    <source>
        <dbReference type="EMBL" id="EON77068.1"/>
    </source>
</evidence>
<keyword evidence="10" id="KW-1185">Reference proteome</keyword>
<organism evidence="9 10">
    <name type="scientific">Lunatimonas lonarensis</name>
    <dbReference type="NCBI Taxonomy" id="1232681"/>
    <lineage>
        <taxon>Bacteria</taxon>
        <taxon>Pseudomonadati</taxon>
        <taxon>Bacteroidota</taxon>
        <taxon>Cytophagia</taxon>
        <taxon>Cytophagales</taxon>
        <taxon>Cyclobacteriaceae</taxon>
    </lineage>
</organism>
<dbReference type="STRING" id="1232681.ADIS_2450"/>
<dbReference type="Pfam" id="PF04616">
    <property type="entry name" value="Glyco_hydro_43"/>
    <property type="match status" value="1"/>
</dbReference>
<evidence type="ECO:0000256" key="2">
    <source>
        <dbReference type="ARBA" id="ARBA00022729"/>
    </source>
</evidence>
<keyword evidence="4 7" id="KW-0326">Glycosidase</keyword>
<reference evidence="9 10" key="1">
    <citation type="submission" date="2013-02" db="EMBL/GenBank/DDBJ databases">
        <title>A novel strain isolated from Lonar lake, Maharashtra, India.</title>
        <authorList>
            <person name="Singh A."/>
        </authorList>
    </citation>
    <scope>NUCLEOTIDE SEQUENCE [LARGE SCALE GENOMIC DNA]</scope>
    <source>
        <strain evidence="9 10">AK24</strain>
    </source>
</reference>
<proteinExistence type="inferred from homology"/>
<dbReference type="PANTHER" id="PTHR43817">
    <property type="entry name" value="GLYCOSYL HYDROLASE"/>
    <property type="match status" value="1"/>
</dbReference>
<comment type="similarity">
    <text evidence="1 7">Belongs to the glycosyl hydrolase 43 family.</text>
</comment>
<comment type="caution">
    <text evidence="9">The sequence shown here is derived from an EMBL/GenBank/DDBJ whole genome shotgun (WGS) entry which is preliminary data.</text>
</comment>
<dbReference type="Proteomes" id="UP000013909">
    <property type="component" value="Unassembled WGS sequence"/>
</dbReference>
<evidence type="ECO:0000256" key="3">
    <source>
        <dbReference type="ARBA" id="ARBA00022801"/>
    </source>
</evidence>